<evidence type="ECO:0000259" key="2">
    <source>
        <dbReference type="PROSITE" id="PS50404"/>
    </source>
</evidence>
<dbReference type="InterPro" id="IPR004045">
    <property type="entry name" value="Glutathione_S-Trfase_N"/>
</dbReference>
<sequence>MSDTKPLKLHAHATGPNPIKIAIALEFLNVPYEVKMWEFGDDPKKGLKGETFTRINENGRVPALEDPNTGVVSWESGAIMNYVRRVYDKQGKLGPKEKGEQAIVDLEKWEYFLLTTLGPMSGQVNWFRHYHSQKNEDALKRYVEQTYRCYGVIEGQLAKSGGESILPGKITAADVHFYPWILQYEYAGLSLDSYPNLAKWFRNMKEMKEVKAAYQKIEQAPKP</sequence>
<dbReference type="InterPro" id="IPR036282">
    <property type="entry name" value="Glutathione-S-Trfase_C_sf"/>
</dbReference>
<dbReference type="SUPFAM" id="SSF52833">
    <property type="entry name" value="Thioredoxin-like"/>
    <property type="match status" value="1"/>
</dbReference>
<feature type="domain" description="GST N-terminal" evidence="2">
    <location>
        <begin position="5"/>
        <end position="91"/>
    </location>
</feature>
<evidence type="ECO:0000313" key="4">
    <source>
        <dbReference type="EMBL" id="KAK5091494.1"/>
    </source>
</evidence>
<evidence type="ECO:0008006" key="6">
    <source>
        <dbReference type="Google" id="ProtNLM"/>
    </source>
</evidence>
<dbReference type="Proteomes" id="UP001309876">
    <property type="component" value="Unassembled WGS sequence"/>
</dbReference>
<dbReference type="PANTHER" id="PTHR44051:SF14">
    <property type="entry name" value="GLUTATHIONE S-TRANSFERASE II"/>
    <property type="match status" value="1"/>
</dbReference>
<dbReference type="InterPro" id="IPR036249">
    <property type="entry name" value="Thioredoxin-like_sf"/>
</dbReference>
<dbReference type="SFLD" id="SFLDG00358">
    <property type="entry name" value="Main_(cytGST)"/>
    <property type="match status" value="1"/>
</dbReference>
<proteinExistence type="inferred from homology"/>
<reference evidence="4 5" key="1">
    <citation type="submission" date="2023-08" db="EMBL/GenBank/DDBJ databases">
        <title>Black Yeasts Isolated from many extreme environments.</title>
        <authorList>
            <person name="Coleine C."/>
            <person name="Stajich J.E."/>
            <person name="Selbmann L."/>
        </authorList>
    </citation>
    <scope>NUCLEOTIDE SEQUENCE [LARGE SCALE GENOMIC DNA]</scope>
    <source>
        <strain evidence="4 5">CCFEE 5910</strain>
    </source>
</reference>
<dbReference type="Gene3D" id="1.20.1050.130">
    <property type="match status" value="1"/>
</dbReference>
<gene>
    <name evidence="4" type="ORF">LTR05_001678</name>
</gene>
<dbReference type="PROSITE" id="PS50404">
    <property type="entry name" value="GST_NTER"/>
    <property type="match status" value="1"/>
</dbReference>
<accession>A0AAN7T6U3</accession>
<dbReference type="InterPro" id="IPR010987">
    <property type="entry name" value="Glutathione-S-Trfase_C-like"/>
</dbReference>
<feature type="domain" description="GST C-terminal" evidence="3">
    <location>
        <begin position="99"/>
        <end position="223"/>
    </location>
</feature>
<evidence type="ECO:0000259" key="3">
    <source>
        <dbReference type="PROSITE" id="PS50405"/>
    </source>
</evidence>
<dbReference type="InterPro" id="IPR004046">
    <property type="entry name" value="GST_C"/>
</dbReference>
<comment type="similarity">
    <text evidence="1">Belongs to the GST superfamily.</text>
</comment>
<organism evidence="4 5">
    <name type="scientific">Lithohypha guttulata</name>
    <dbReference type="NCBI Taxonomy" id="1690604"/>
    <lineage>
        <taxon>Eukaryota</taxon>
        <taxon>Fungi</taxon>
        <taxon>Dikarya</taxon>
        <taxon>Ascomycota</taxon>
        <taxon>Pezizomycotina</taxon>
        <taxon>Eurotiomycetes</taxon>
        <taxon>Chaetothyriomycetidae</taxon>
        <taxon>Chaetothyriales</taxon>
        <taxon>Trichomeriaceae</taxon>
        <taxon>Lithohypha</taxon>
    </lineage>
</organism>
<dbReference type="Pfam" id="PF14497">
    <property type="entry name" value="GST_C_3"/>
    <property type="match status" value="1"/>
</dbReference>
<evidence type="ECO:0000256" key="1">
    <source>
        <dbReference type="ARBA" id="ARBA00007409"/>
    </source>
</evidence>
<dbReference type="SFLD" id="SFLDS00019">
    <property type="entry name" value="Glutathione_Transferase_(cytos"/>
    <property type="match status" value="1"/>
</dbReference>
<dbReference type="EMBL" id="JAVRRJ010000001">
    <property type="protein sequence ID" value="KAK5091494.1"/>
    <property type="molecule type" value="Genomic_DNA"/>
</dbReference>
<dbReference type="SUPFAM" id="SSF47616">
    <property type="entry name" value="GST C-terminal domain-like"/>
    <property type="match status" value="1"/>
</dbReference>
<dbReference type="AlphaFoldDB" id="A0AAN7T6U3"/>
<dbReference type="PROSITE" id="PS50405">
    <property type="entry name" value="GST_CTER"/>
    <property type="match status" value="1"/>
</dbReference>
<name>A0AAN7T6U3_9EURO</name>
<dbReference type="Pfam" id="PF02798">
    <property type="entry name" value="GST_N"/>
    <property type="match status" value="1"/>
</dbReference>
<protein>
    <recommendedName>
        <fullName evidence="6">Glutathione S-transferase</fullName>
    </recommendedName>
</protein>
<evidence type="ECO:0000313" key="5">
    <source>
        <dbReference type="Proteomes" id="UP001309876"/>
    </source>
</evidence>
<comment type="caution">
    <text evidence="4">The sequence shown here is derived from an EMBL/GenBank/DDBJ whole genome shotgun (WGS) entry which is preliminary data.</text>
</comment>
<dbReference type="PANTHER" id="PTHR44051">
    <property type="entry name" value="GLUTATHIONE S-TRANSFERASE-RELATED"/>
    <property type="match status" value="1"/>
</dbReference>
<keyword evidence="5" id="KW-1185">Reference proteome</keyword>
<dbReference type="InterPro" id="IPR040079">
    <property type="entry name" value="Glutathione_S-Trfase"/>
</dbReference>